<sequence length="73" mass="8325">MNLWIRQTHRWLSLAFTATVVANFVVRGFGEPPAWVTYAPLPPLFLLMFSGLTMFVLPYAAKWRGEARARVDA</sequence>
<protein>
    <recommendedName>
        <fullName evidence="4">Transmembrane protein</fullName>
    </recommendedName>
</protein>
<reference evidence="2 3" key="1">
    <citation type="submission" date="2016-03" db="EMBL/GenBank/DDBJ databases">
        <title>Microsymbionts genomes from the relict species Vavilovia formosa (Stev.) Fed.</title>
        <authorList>
            <person name="Kopat V."/>
            <person name="Chirak E."/>
            <person name="Kimeklis A."/>
            <person name="Andronov E."/>
        </authorList>
    </citation>
    <scope>NUCLEOTIDE SEQUENCE [LARGE SCALE GENOMIC DNA]</scope>
    <source>
        <strain evidence="2 3">Vaf07</strain>
    </source>
</reference>
<keyword evidence="3" id="KW-1185">Reference proteome</keyword>
<dbReference type="AlphaFoldDB" id="A0A164A5U8"/>
<dbReference type="EMBL" id="LVYV01000004">
    <property type="protein sequence ID" value="KZD24293.1"/>
    <property type="molecule type" value="Genomic_DNA"/>
</dbReference>
<evidence type="ECO:0000313" key="3">
    <source>
        <dbReference type="Proteomes" id="UP000076574"/>
    </source>
</evidence>
<dbReference type="OrthoDB" id="9812802at2"/>
<dbReference type="STRING" id="943830.A4A58_22665"/>
<feature type="transmembrane region" description="Helical" evidence="1">
    <location>
        <begin position="41"/>
        <end position="61"/>
    </location>
</feature>
<name>A0A164A5U8_9BRAD</name>
<dbReference type="Proteomes" id="UP000076574">
    <property type="component" value="Unassembled WGS sequence"/>
</dbReference>
<keyword evidence="1" id="KW-0812">Transmembrane</keyword>
<comment type="caution">
    <text evidence="2">The sequence shown here is derived from an EMBL/GenBank/DDBJ whole genome shotgun (WGS) entry which is preliminary data.</text>
</comment>
<evidence type="ECO:0000256" key="1">
    <source>
        <dbReference type="SAM" id="Phobius"/>
    </source>
</evidence>
<organism evidence="2 3">
    <name type="scientific">Tardiphaga robiniae</name>
    <dbReference type="NCBI Taxonomy" id="943830"/>
    <lineage>
        <taxon>Bacteria</taxon>
        <taxon>Pseudomonadati</taxon>
        <taxon>Pseudomonadota</taxon>
        <taxon>Alphaproteobacteria</taxon>
        <taxon>Hyphomicrobiales</taxon>
        <taxon>Nitrobacteraceae</taxon>
        <taxon>Tardiphaga</taxon>
    </lineage>
</organism>
<keyword evidence="1" id="KW-0472">Membrane</keyword>
<gene>
    <name evidence="2" type="ORF">A4A58_22665</name>
</gene>
<feature type="transmembrane region" description="Helical" evidence="1">
    <location>
        <begin position="12"/>
        <end position="29"/>
    </location>
</feature>
<keyword evidence="1" id="KW-1133">Transmembrane helix</keyword>
<proteinExistence type="predicted"/>
<evidence type="ECO:0008006" key="4">
    <source>
        <dbReference type="Google" id="ProtNLM"/>
    </source>
</evidence>
<evidence type="ECO:0000313" key="2">
    <source>
        <dbReference type="EMBL" id="KZD24293.1"/>
    </source>
</evidence>
<accession>A0A164A5U8</accession>